<comment type="caution">
    <text evidence="1">The sequence shown here is derived from an EMBL/GenBank/DDBJ whole genome shotgun (WGS) entry which is preliminary data.</text>
</comment>
<keyword evidence="2" id="KW-1185">Reference proteome</keyword>
<evidence type="ECO:0000313" key="1">
    <source>
        <dbReference type="EMBL" id="KAI3797400.1"/>
    </source>
</evidence>
<gene>
    <name evidence="1" type="ORF">L1987_32657</name>
</gene>
<reference evidence="2" key="1">
    <citation type="journal article" date="2022" name="Mol. Ecol. Resour.">
        <title>The genomes of chicory, endive, great burdock and yacon provide insights into Asteraceae palaeo-polyploidization history and plant inulin production.</title>
        <authorList>
            <person name="Fan W."/>
            <person name="Wang S."/>
            <person name="Wang H."/>
            <person name="Wang A."/>
            <person name="Jiang F."/>
            <person name="Liu H."/>
            <person name="Zhao H."/>
            <person name="Xu D."/>
            <person name="Zhang Y."/>
        </authorList>
    </citation>
    <scope>NUCLEOTIDE SEQUENCE [LARGE SCALE GENOMIC DNA]</scope>
    <source>
        <strain evidence="2">cv. Yunnan</strain>
    </source>
</reference>
<evidence type="ECO:0000313" key="2">
    <source>
        <dbReference type="Proteomes" id="UP001056120"/>
    </source>
</evidence>
<organism evidence="1 2">
    <name type="scientific">Smallanthus sonchifolius</name>
    <dbReference type="NCBI Taxonomy" id="185202"/>
    <lineage>
        <taxon>Eukaryota</taxon>
        <taxon>Viridiplantae</taxon>
        <taxon>Streptophyta</taxon>
        <taxon>Embryophyta</taxon>
        <taxon>Tracheophyta</taxon>
        <taxon>Spermatophyta</taxon>
        <taxon>Magnoliopsida</taxon>
        <taxon>eudicotyledons</taxon>
        <taxon>Gunneridae</taxon>
        <taxon>Pentapetalae</taxon>
        <taxon>asterids</taxon>
        <taxon>campanulids</taxon>
        <taxon>Asterales</taxon>
        <taxon>Asteraceae</taxon>
        <taxon>Asteroideae</taxon>
        <taxon>Heliantheae alliance</taxon>
        <taxon>Millerieae</taxon>
        <taxon>Smallanthus</taxon>
    </lineage>
</organism>
<dbReference type="Proteomes" id="UP001056120">
    <property type="component" value="Linkage Group LG11"/>
</dbReference>
<accession>A0ACB9HNV7</accession>
<dbReference type="EMBL" id="CM042028">
    <property type="protein sequence ID" value="KAI3797400.1"/>
    <property type="molecule type" value="Genomic_DNA"/>
</dbReference>
<reference evidence="1 2" key="2">
    <citation type="journal article" date="2022" name="Mol. Ecol. Resour.">
        <title>The genomes of chicory, endive, great burdock and yacon provide insights into Asteraceae paleo-polyploidization history and plant inulin production.</title>
        <authorList>
            <person name="Fan W."/>
            <person name="Wang S."/>
            <person name="Wang H."/>
            <person name="Wang A."/>
            <person name="Jiang F."/>
            <person name="Liu H."/>
            <person name="Zhao H."/>
            <person name="Xu D."/>
            <person name="Zhang Y."/>
        </authorList>
    </citation>
    <scope>NUCLEOTIDE SEQUENCE [LARGE SCALE GENOMIC DNA]</scope>
    <source>
        <strain evidence="2">cv. Yunnan</strain>
        <tissue evidence="1">Leaves</tissue>
    </source>
</reference>
<proteinExistence type="predicted"/>
<sequence>MDLEYKHPHNVLPFLEKHADYPEKDAMHRQLDGLSSSESSEEEGDKEKEENFFGNEEELDSSDNNEIPADTEVPLAKSQVPISEWYYDQELKRFVIKRLDFTYSTFYELGDLSVLYPAECKLLSLIPISTTTEEGTKLQKRIRQSVWTIRDGYYQVKRETGVVDIYNSIDIVCLDVNSLLNLAELQMENLESDEKAEKSEKIVKEFAKVYKEANK</sequence>
<protein>
    <submittedName>
        <fullName evidence="1">Uncharacterized protein</fullName>
    </submittedName>
</protein>
<name>A0ACB9HNV7_9ASTR</name>